<feature type="compositionally biased region" description="Low complexity" evidence="4">
    <location>
        <begin position="536"/>
        <end position="552"/>
    </location>
</feature>
<feature type="region of interest" description="Disordered" evidence="4">
    <location>
        <begin position="671"/>
        <end position="933"/>
    </location>
</feature>
<feature type="active site" description="Proton donor/acceptor" evidence="1">
    <location>
        <position position="1353"/>
    </location>
</feature>
<dbReference type="Pfam" id="PF06087">
    <property type="entry name" value="Tyr-DNA_phospho"/>
    <property type="match status" value="2"/>
</dbReference>
<feature type="compositionally biased region" description="Polar residues" evidence="4">
    <location>
        <begin position="580"/>
        <end position="589"/>
    </location>
</feature>
<evidence type="ECO:0000259" key="5">
    <source>
        <dbReference type="PROSITE" id="PS50035"/>
    </source>
</evidence>
<dbReference type="InterPro" id="IPR010347">
    <property type="entry name" value="Tdp1"/>
</dbReference>
<feature type="compositionally biased region" description="Pro residues" evidence="4">
    <location>
        <begin position="700"/>
        <end position="713"/>
    </location>
</feature>
<feature type="compositionally biased region" description="Basic and acidic residues" evidence="4">
    <location>
        <begin position="71"/>
        <end position="82"/>
    </location>
</feature>
<evidence type="ECO:0000313" key="6">
    <source>
        <dbReference type="EMBL" id="CRK48504.1"/>
    </source>
</evidence>
<feature type="compositionally biased region" description="Basic and acidic residues" evidence="4">
    <location>
        <begin position="38"/>
        <end position="47"/>
    </location>
</feature>
<feature type="region of interest" description="Disordered" evidence="4">
    <location>
        <begin position="1"/>
        <end position="118"/>
    </location>
</feature>
<feature type="domain" description="PLD phosphodiesterase" evidence="5">
    <location>
        <begin position="485"/>
        <end position="523"/>
    </location>
</feature>
<dbReference type="GO" id="GO:0017005">
    <property type="term" value="F:3'-tyrosyl-DNA phosphodiesterase activity"/>
    <property type="evidence" value="ECO:0007669"/>
    <property type="project" value="TreeGrafter"/>
</dbReference>
<dbReference type="GO" id="GO:0003690">
    <property type="term" value="F:double-stranded DNA binding"/>
    <property type="evidence" value="ECO:0007669"/>
    <property type="project" value="TreeGrafter"/>
</dbReference>
<dbReference type="GO" id="GO:0016071">
    <property type="term" value="P:mRNA metabolic process"/>
    <property type="evidence" value="ECO:0007669"/>
    <property type="project" value="UniProtKB-ARBA"/>
</dbReference>
<evidence type="ECO:0000313" key="7">
    <source>
        <dbReference type="Proteomes" id="UP000045706"/>
    </source>
</evidence>
<dbReference type="PROSITE" id="PS50035">
    <property type="entry name" value="PLD"/>
    <property type="match status" value="2"/>
</dbReference>
<feature type="compositionally biased region" description="Basic and acidic residues" evidence="4">
    <location>
        <begin position="833"/>
        <end position="842"/>
    </location>
</feature>
<feature type="compositionally biased region" description="Low complexity" evidence="4">
    <location>
        <begin position="601"/>
        <end position="622"/>
    </location>
</feature>
<feature type="domain" description="PLD phosphodiesterase" evidence="5">
    <location>
        <begin position="1348"/>
        <end position="1386"/>
    </location>
</feature>
<evidence type="ECO:0000256" key="2">
    <source>
        <dbReference type="PIRSR" id="PIRSR610347-2"/>
    </source>
</evidence>
<feature type="region of interest" description="Disordered" evidence="4">
    <location>
        <begin position="949"/>
        <end position="982"/>
    </location>
</feature>
<feature type="region of interest" description="Disordered" evidence="4">
    <location>
        <begin position="573"/>
        <end position="653"/>
    </location>
</feature>
<sequence length="1472" mass="160162">MASPSPNQKPGETSYQDVNGDYDEDEALKAAIASSLKQEAEDPKTSEQEPTPKGTKPLDQVVKVAGPESWLMDRKKMEEARLQRLRKRTAEDASLDGPQGKRLRTPATPRSNDPTMLRQDAPASISMGVTASNGNQATRQVPELRFPRGVVKRTWVHGCPRTDDDIKIEEVLEKDKLELAVVSSFQWDEPWFLSKVDTARTRMVFIAYAKNGAEQETLRANVPSSRIKLCFPPMHGIGCMHSKLQLLKYPNHLRIVVPSGNLVPYDWGETGVLENMVFLIDLPRIVQTPEDRDAIPGHDAAGVSFGTELRRFLRAQGLDESLVKSLDNFDFTETERYRFIHTIAGGHTDQLSGETGYHGLSRAVHSMGLSTDKPISVDYVTSSLGSIDNSFIKTIYTACQGLNDGQKDGVDQPSRRNTKTALAATATDSDKALGAKMRIYFPTEDTVAKSRGGKAAGGTICFQEKWWGSATFPRDMLRDAISTRRGVLMHDKIIFVQPNGTGGQDDPGAGWAYVGSANLSESACNTVEMAPKTQTKGGASKAPKGSKQANAAAKAALKGRMYASENDLPVTSKMVYDQGPQPSTPQKSGSPAFDMQPVAFQQGSARASRARNNNQNATNQGSHNKARPKQSTTSPDFARTARQTTPNSAALPRLPSSAAFAGATFHASPAPSALPIPSFYKPFAGSPSTQTRHQDAQQQPSPPATEPEMPTPQRPLANEARESPLEAMFRADRAEKEKARRPSFVSDASTSRNLFSPAAMPQGSQTMPRQHYGLPRDKPFQQRSSSGIPMAELDGVSGRPVGPAFSTPYQDRIRAARGPVPDPTNSGVSPSQLHEDPTEALKKYLFGPKNSGSETTPSAPPNEALMASPSSNQQPGESPYQDVNGDYDEDEALKAAIASSLKQEAEDPRTSEQEPTPKGIKSPEQVVKVAGPDSWLLDRKKMEEARLQRLRKRTAEDASLDGPQGKRLKTPATPGSNNPTILRQDAPASISMGVTASNGDQVTRQVPGLRFPRGVVKRTWVYGCPRTDDDIKIEEVLEKDKLELAVVSSFQWDEPWLLSKVDTARTRMVFIAYAKNGAEQETLRANVPSSRIKLCFPPMHGIGCMHSKLQLLKYPNYLRIVVPSGNLVPYDWGETGVLENMVFLIDLPRIVQAPGDAAAIRGNDDAGVSFGTELRRFLRAQGLDESLVKSLDNFDFTETERYRFIHTIAGGHTDQLSGETGYHGLSRAVRSLGLSTDKPITVDYVTSSLGSIDNSFIKTIYAACQGLNNGQKDGGDQPSRRNTKTALDATDSHKALGVKMRIYFPTEDTVAKSRGGKAAGGTICFQEKWWGSATFPREMLRDSISTRPGVLMHDKLIFVQPNGIGGQDDPGAGWAYVGSANLSESAWGRLTKERGSGRAKLTCRNWECGVLVPTRNTGDRSSGGLSGAGEAGKMLEAFRGAVPVPMVAPSRAYGASPNDTAADRPWLFMKRY</sequence>
<dbReference type="Pfam" id="PF15365">
    <property type="entry name" value="PNRC"/>
    <property type="match status" value="1"/>
</dbReference>
<dbReference type="EMBL" id="CVQI01037606">
    <property type="protein sequence ID" value="CRK48504.1"/>
    <property type="molecule type" value="Genomic_DNA"/>
</dbReference>
<dbReference type="PANTHER" id="PTHR12415:SF4">
    <property type="entry name" value="TYROSYL-DNA PHOSPHODIESTERASE DOMAIN-CONTAINING PROTEIN"/>
    <property type="match status" value="1"/>
</dbReference>
<name>A0A0G4NQ06_VERLO</name>
<feature type="compositionally biased region" description="Polar residues" evidence="4">
    <location>
        <begin position="823"/>
        <end position="832"/>
    </location>
</feature>
<feature type="compositionally biased region" description="Polar residues" evidence="4">
    <location>
        <begin position="629"/>
        <end position="645"/>
    </location>
</feature>
<evidence type="ECO:0000256" key="4">
    <source>
        <dbReference type="SAM" id="MobiDB-lite"/>
    </source>
</evidence>
<feature type="site" description="Interaction with DNA" evidence="3">
    <location>
        <position position="1383"/>
    </location>
</feature>
<evidence type="ECO:0000256" key="3">
    <source>
        <dbReference type="PIRSR" id="PIRSR610347-3"/>
    </source>
</evidence>
<feature type="region of interest" description="Disordered" evidence="4">
    <location>
        <begin position="531"/>
        <end position="552"/>
    </location>
</feature>
<proteinExistence type="predicted"/>
<feature type="compositionally biased region" description="Basic and acidic residues" evidence="4">
    <location>
        <begin position="903"/>
        <end position="912"/>
    </location>
</feature>
<dbReference type="SUPFAM" id="SSF56024">
    <property type="entry name" value="Phospholipase D/nuclease"/>
    <property type="match status" value="4"/>
</dbReference>
<dbReference type="PANTHER" id="PTHR12415">
    <property type="entry name" value="TYROSYL-DNA PHOSPHODIESTERASE 1"/>
    <property type="match status" value="1"/>
</dbReference>
<feature type="active site" description="Nucleophile" evidence="1">
    <location>
        <position position="1106"/>
    </location>
</feature>
<accession>A0A0G4NQ06</accession>
<evidence type="ECO:0000256" key="1">
    <source>
        <dbReference type="PIRSR" id="PIRSR610347-1"/>
    </source>
</evidence>
<protein>
    <recommendedName>
        <fullName evidence="5">PLD phosphodiesterase domain-containing protein</fullName>
    </recommendedName>
</protein>
<feature type="binding site" evidence="2">
    <location>
        <position position="1108"/>
    </location>
    <ligand>
        <name>substrate</name>
    </ligand>
</feature>
<dbReference type="GO" id="GO:0005634">
    <property type="term" value="C:nucleus"/>
    <property type="evidence" value="ECO:0007669"/>
    <property type="project" value="InterPro"/>
</dbReference>
<gene>
    <name evidence="6" type="ORF">BN1723_008044</name>
</gene>
<organism evidence="6 7">
    <name type="scientific">Verticillium longisporum</name>
    <name type="common">Verticillium dahliae var. longisporum</name>
    <dbReference type="NCBI Taxonomy" id="100787"/>
    <lineage>
        <taxon>Eukaryota</taxon>
        <taxon>Fungi</taxon>
        <taxon>Dikarya</taxon>
        <taxon>Ascomycota</taxon>
        <taxon>Pezizomycotina</taxon>
        <taxon>Sordariomycetes</taxon>
        <taxon>Hypocreomycetidae</taxon>
        <taxon>Glomerellales</taxon>
        <taxon>Plectosphaerellaceae</taxon>
        <taxon>Verticillium</taxon>
    </lineage>
</organism>
<feature type="compositionally biased region" description="Polar residues" evidence="4">
    <location>
        <begin position="1"/>
        <end position="17"/>
    </location>
</feature>
<dbReference type="CDD" id="cd09123">
    <property type="entry name" value="PLDc_Tdp1_2"/>
    <property type="match status" value="1"/>
</dbReference>
<dbReference type="Gene3D" id="3.30.870.10">
    <property type="entry name" value="Endonuclease Chain A"/>
    <property type="match status" value="4"/>
</dbReference>
<dbReference type="GO" id="GO:0003697">
    <property type="term" value="F:single-stranded DNA binding"/>
    <property type="evidence" value="ECO:0007669"/>
    <property type="project" value="TreeGrafter"/>
</dbReference>
<feature type="compositionally biased region" description="Basic and acidic residues" evidence="4">
    <location>
        <begin position="719"/>
        <end position="740"/>
    </location>
</feature>
<dbReference type="GO" id="GO:0006281">
    <property type="term" value="P:DNA repair"/>
    <property type="evidence" value="ECO:0007669"/>
    <property type="project" value="InterPro"/>
</dbReference>
<dbReference type="InterPro" id="IPR001736">
    <property type="entry name" value="PLipase_D/transphosphatidylase"/>
</dbReference>
<dbReference type="CDD" id="cd09122">
    <property type="entry name" value="PLDc_Tdp1_1"/>
    <property type="match status" value="2"/>
</dbReference>
<dbReference type="Proteomes" id="UP000045706">
    <property type="component" value="Unassembled WGS sequence"/>
</dbReference>
<reference evidence="7" key="1">
    <citation type="submission" date="2015-05" db="EMBL/GenBank/DDBJ databases">
        <authorList>
            <person name="Fogelqvist Johan"/>
        </authorList>
    </citation>
    <scope>NUCLEOTIDE SEQUENCE [LARGE SCALE GENOMIC DNA]</scope>
</reference>
<feature type="binding site" evidence="2">
    <location>
        <position position="1355"/>
    </location>
    <ligand>
        <name>substrate</name>
    </ligand>
</feature>
<dbReference type="InterPro" id="IPR028322">
    <property type="entry name" value="PNRC-like_rgn"/>
</dbReference>
<feature type="compositionally biased region" description="Polar residues" evidence="4">
    <location>
        <begin position="686"/>
        <end position="699"/>
    </location>
</feature>